<evidence type="ECO:0000313" key="1">
    <source>
        <dbReference type="EMBL" id="KAJ9091215.1"/>
    </source>
</evidence>
<accession>A0ACC2UX22</accession>
<sequence length="67" mass="7488">MQCQLTGRDSGDHHDGGGIVSVSPESADMSDYYISTLNYDALAIGNHELYKSIDAQYVHRSVERNIW</sequence>
<proteinExistence type="predicted"/>
<keyword evidence="2" id="KW-1185">Reference proteome</keyword>
<dbReference type="Proteomes" id="UP001241377">
    <property type="component" value="Unassembled WGS sequence"/>
</dbReference>
<organism evidence="1 2">
    <name type="scientific">Naganishia cerealis</name>
    <dbReference type="NCBI Taxonomy" id="610337"/>
    <lineage>
        <taxon>Eukaryota</taxon>
        <taxon>Fungi</taxon>
        <taxon>Dikarya</taxon>
        <taxon>Basidiomycota</taxon>
        <taxon>Agaricomycotina</taxon>
        <taxon>Tremellomycetes</taxon>
        <taxon>Filobasidiales</taxon>
        <taxon>Filobasidiaceae</taxon>
        <taxon>Naganishia</taxon>
    </lineage>
</organism>
<reference evidence="1" key="1">
    <citation type="submission" date="2023-04" db="EMBL/GenBank/DDBJ databases">
        <title>Draft Genome sequencing of Naganishia species isolated from polar environments using Oxford Nanopore Technology.</title>
        <authorList>
            <person name="Leo P."/>
            <person name="Venkateswaran K."/>
        </authorList>
    </citation>
    <scope>NUCLEOTIDE SEQUENCE</scope>
    <source>
        <strain evidence="1">MNA-CCFEE 5261</strain>
    </source>
</reference>
<name>A0ACC2UX22_9TREE</name>
<evidence type="ECO:0000313" key="2">
    <source>
        <dbReference type="Proteomes" id="UP001241377"/>
    </source>
</evidence>
<gene>
    <name evidence="1" type="ORF">QFC19_009211</name>
</gene>
<protein>
    <submittedName>
        <fullName evidence="1">Uncharacterized protein</fullName>
    </submittedName>
</protein>
<comment type="caution">
    <text evidence="1">The sequence shown here is derived from an EMBL/GenBank/DDBJ whole genome shotgun (WGS) entry which is preliminary data.</text>
</comment>
<dbReference type="EMBL" id="JASBWR010000153">
    <property type="protein sequence ID" value="KAJ9091215.1"/>
    <property type="molecule type" value="Genomic_DNA"/>
</dbReference>